<keyword evidence="4" id="KW-0145">Chemotaxis</keyword>
<dbReference type="GO" id="GO:0034612">
    <property type="term" value="P:response to tumor necrosis factor"/>
    <property type="evidence" value="ECO:0007669"/>
    <property type="project" value="InterPro"/>
</dbReference>
<protein>
    <recommendedName>
        <fullName evidence="3">C-X-C motif chemokine 16</fullName>
    </recommendedName>
    <alternativeName>
        <fullName evidence="12">Transmembrane chemokine CXCL16</fullName>
    </alternativeName>
</protein>
<dbReference type="STRING" id="29139.ENSVURP00010002503"/>
<evidence type="ECO:0000256" key="3">
    <source>
        <dbReference type="ARBA" id="ARBA00017995"/>
    </source>
</evidence>
<dbReference type="AlphaFoldDB" id="A0A4X2JSC5"/>
<evidence type="ECO:0000256" key="6">
    <source>
        <dbReference type="ARBA" id="ARBA00022692"/>
    </source>
</evidence>
<feature type="region of interest" description="Disordered" evidence="13">
    <location>
        <begin position="94"/>
        <end position="165"/>
    </location>
</feature>
<dbReference type="PANTHER" id="PTHR14385">
    <property type="entry name" value="CXC CHEMOKINE LIGAND"/>
    <property type="match status" value="1"/>
</dbReference>
<dbReference type="OrthoDB" id="9836360at2759"/>
<evidence type="ECO:0000256" key="15">
    <source>
        <dbReference type="SAM" id="SignalP"/>
    </source>
</evidence>
<dbReference type="Proteomes" id="UP000314987">
    <property type="component" value="Unassembled WGS sequence"/>
</dbReference>
<dbReference type="RefSeq" id="XP_027712958.1">
    <property type="nucleotide sequence ID" value="XM_027857157.1"/>
</dbReference>
<feature type="chain" id="PRO_5021496171" description="C-X-C motif chemokine 16" evidence="15">
    <location>
        <begin position="22"/>
        <end position="267"/>
    </location>
</feature>
<dbReference type="GO" id="GO:0030335">
    <property type="term" value="P:positive regulation of cell migration"/>
    <property type="evidence" value="ECO:0007669"/>
    <property type="project" value="InterPro"/>
</dbReference>
<keyword evidence="8 14" id="KW-1133">Transmembrane helix</keyword>
<evidence type="ECO:0000256" key="11">
    <source>
        <dbReference type="ARBA" id="ARBA00023180"/>
    </source>
</evidence>
<evidence type="ECO:0000256" key="9">
    <source>
        <dbReference type="ARBA" id="ARBA00023136"/>
    </source>
</evidence>
<feature type="compositionally biased region" description="Polar residues" evidence="13">
    <location>
        <begin position="96"/>
        <end position="118"/>
    </location>
</feature>
<gene>
    <name evidence="17" type="primary">CXCL16</name>
</gene>
<evidence type="ECO:0000256" key="10">
    <source>
        <dbReference type="ARBA" id="ARBA00023157"/>
    </source>
</evidence>
<reference evidence="17" key="2">
    <citation type="submission" date="2025-08" db="UniProtKB">
        <authorList>
            <consortium name="Ensembl"/>
        </authorList>
    </citation>
    <scope>IDENTIFICATION</scope>
</reference>
<keyword evidence="7 15" id="KW-0732">Signal</keyword>
<dbReference type="CTD" id="58191"/>
<dbReference type="GO" id="GO:0034341">
    <property type="term" value="P:response to type II interferon"/>
    <property type="evidence" value="ECO:0007669"/>
    <property type="project" value="InterPro"/>
</dbReference>
<dbReference type="GO" id="GO:0016020">
    <property type="term" value="C:membrane"/>
    <property type="evidence" value="ECO:0007669"/>
    <property type="project" value="UniProtKB-SubCell"/>
</dbReference>
<name>A0A4X2JSC5_VOMUR</name>
<reference evidence="17" key="3">
    <citation type="submission" date="2025-09" db="UniProtKB">
        <authorList>
            <consortium name="Ensembl"/>
        </authorList>
    </citation>
    <scope>IDENTIFICATION</scope>
</reference>
<evidence type="ECO:0000256" key="12">
    <source>
        <dbReference type="ARBA" id="ARBA00032815"/>
    </source>
</evidence>
<evidence type="ECO:0000256" key="1">
    <source>
        <dbReference type="ARBA" id="ARBA00004479"/>
    </source>
</evidence>
<feature type="domain" description="C-X-C motif chemokine 16" evidence="16">
    <location>
        <begin position="21"/>
        <end position="104"/>
    </location>
</feature>
<keyword evidence="18" id="KW-1185">Reference proteome</keyword>
<feature type="compositionally biased region" description="Polar residues" evidence="13">
    <location>
        <begin position="127"/>
        <end position="146"/>
    </location>
</feature>
<comment type="subcellular location">
    <subcellularLocation>
        <location evidence="1">Membrane</location>
        <topology evidence="1">Single-pass type I membrane protein</topology>
    </subcellularLocation>
</comment>
<evidence type="ECO:0000256" key="14">
    <source>
        <dbReference type="SAM" id="Phobius"/>
    </source>
</evidence>
<feature type="compositionally biased region" description="Polar residues" evidence="13">
    <location>
        <begin position="154"/>
        <end position="165"/>
    </location>
</feature>
<comment type="similarity">
    <text evidence="2">Belongs to the intercrine alpha (chemokine CxC) family.</text>
</comment>
<evidence type="ECO:0000256" key="5">
    <source>
        <dbReference type="ARBA" id="ARBA00022514"/>
    </source>
</evidence>
<dbReference type="Ensembl" id="ENSVURT00010002842.1">
    <property type="protein sequence ID" value="ENSVURP00010002503.1"/>
    <property type="gene ID" value="ENSVURG00010002050.1"/>
</dbReference>
<dbReference type="GeneID" id="114039411"/>
<dbReference type="GO" id="GO:0010818">
    <property type="term" value="P:T cell chemotaxis"/>
    <property type="evidence" value="ECO:0007669"/>
    <property type="project" value="TreeGrafter"/>
</dbReference>
<dbReference type="GeneTree" id="ENSGT00390000002148"/>
<feature type="transmembrane region" description="Helical" evidence="14">
    <location>
        <begin position="188"/>
        <end position="209"/>
    </location>
</feature>
<evidence type="ECO:0000313" key="18">
    <source>
        <dbReference type="Proteomes" id="UP000314987"/>
    </source>
</evidence>
<dbReference type="InterPro" id="IPR026296">
    <property type="entry name" value="CXCL16"/>
</dbReference>
<dbReference type="PANTHER" id="PTHR14385:SF0">
    <property type="entry name" value="C-X-C MOTIF CHEMOKINE 16"/>
    <property type="match status" value="1"/>
</dbReference>
<feature type="signal peptide" evidence="15">
    <location>
        <begin position="1"/>
        <end position="21"/>
    </location>
</feature>
<evidence type="ECO:0000313" key="17">
    <source>
        <dbReference type="Ensembl" id="ENSVURP00010002503.1"/>
    </source>
</evidence>
<reference evidence="18" key="1">
    <citation type="submission" date="2018-12" db="EMBL/GenBank/DDBJ databases">
        <authorList>
            <person name="Yazar S."/>
        </authorList>
    </citation>
    <scope>NUCLEOTIDE SEQUENCE [LARGE SCALE GENOMIC DNA]</scope>
</reference>
<evidence type="ECO:0000256" key="4">
    <source>
        <dbReference type="ARBA" id="ARBA00022500"/>
    </source>
</evidence>
<keyword evidence="11" id="KW-0325">Glycoprotein</keyword>
<sequence>MTGFWSILVFLFLKPSQIVIGNQGSIVGSCPCDVKVIDPPNPTQWRLLLTNLQGYESCHNYIRFRLPRRTLCSSSRNSWVQKLRTCFDKQECGSARTHQSGNQGTQDDYPTTRIQTPKPTGLDRSPPFSTTIDPFSQTNQSTTTQPRGMRNRYLNDTTSAPPKNSSIKNLKWAAKKGKMDQQGTSATIPVLCLLGVVFVLTGALAYVLCQKRLAVECPNQHPKGKHGIQVFWSHKSQLHQETRESALLDSAPFLAPSPSSQRLPSIL</sequence>
<evidence type="ECO:0000256" key="2">
    <source>
        <dbReference type="ARBA" id="ARBA00010665"/>
    </source>
</evidence>
<keyword evidence="6 14" id="KW-0812">Transmembrane</keyword>
<evidence type="ECO:0000259" key="16">
    <source>
        <dbReference type="Pfam" id="PF20902"/>
    </source>
</evidence>
<dbReference type="InterPro" id="IPR048585">
    <property type="entry name" value="CXCL16_dom"/>
</dbReference>
<proteinExistence type="inferred from homology"/>
<dbReference type="GO" id="GO:0030307">
    <property type="term" value="P:positive regulation of cell growth"/>
    <property type="evidence" value="ECO:0007669"/>
    <property type="project" value="InterPro"/>
</dbReference>
<keyword evidence="5" id="KW-0202">Cytokine</keyword>
<dbReference type="GO" id="GO:0005041">
    <property type="term" value="F:low-density lipoprotein particle receptor activity"/>
    <property type="evidence" value="ECO:0007669"/>
    <property type="project" value="InterPro"/>
</dbReference>
<dbReference type="GO" id="GO:0008009">
    <property type="term" value="F:chemokine activity"/>
    <property type="evidence" value="ECO:0007669"/>
    <property type="project" value="InterPro"/>
</dbReference>
<accession>A0A4X2JSC5</accession>
<dbReference type="GO" id="GO:0006898">
    <property type="term" value="P:receptor-mediated endocytosis"/>
    <property type="evidence" value="ECO:0007669"/>
    <property type="project" value="InterPro"/>
</dbReference>
<organism evidence="17 18">
    <name type="scientific">Vombatus ursinus</name>
    <name type="common">Common wombat</name>
    <dbReference type="NCBI Taxonomy" id="29139"/>
    <lineage>
        <taxon>Eukaryota</taxon>
        <taxon>Metazoa</taxon>
        <taxon>Chordata</taxon>
        <taxon>Craniata</taxon>
        <taxon>Vertebrata</taxon>
        <taxon>Euteleostomi</taxon>
        <taxon>Mammalia</taxon>
        <taxon>Metatheria</taxon>
        <taxon>Diprotodontia</taxon>
        <taxon>Vombatidae</taxon>
        <taxon>Vombatus</taxon>
    </lineage>
</organism>
<evidence type="ECO:0000256" key="13">
    <source>
        <dbReference type="SAM" id="MobiDB-lite"/>
    </source>
</evidence>
<dbReference type="GO" id="GO:0005044">
    <property type="term" value="F:scavenger receptor activity"/>
    <property type="evidence" value="ECO:0007669"/>
    <property type="project" value="InterPro"/>
</dbReference>
<dbReference type="Pfam" id="PF20902">
    <property type="entry name" value="CXCL16"/>
    <property type="match status" value="1"/>
</dbReference>
<evidence type="ECO:0000256" key="8">
    <source>
        <dbReference type="ARBA" id="ARBA00022989"/>
    </source>
</evidence>
<keyword evidence="10" id="KW-1015">Disulfide bond</keyword>
<dbReference type="GO" id="GO:0005615">
    <property type="term" value="C:extracellular space"/>
    <property type="evidence" value="ECO:0007669"/>
    <property type="project" value="UniProtKB-KW"/>
</dbReference>
<evidence type="ECO:0000256" key="7">
    <source>
        <dbReference type="ARBA" id="ARBA00022729"/>
    </source>
</evidence>
<keyword evidence="9 14" id="KW-0472">Membrane</keyword>